<feature type="region of interest" description="Disordered" evidence="1">
    <location>
        <begin position="1"/>
        <end position="165"/>
    </location>
</feature>
<proteinExistence type="predicted"/>
<feature type="compositionally biased region" description="Pro residues" evidence="1">
    <location>
        <begin position="40"/>
        <end position="51"/>
    </location>
</feature>
<dbReference type="AlphaFoldDB" id="A0A8R1YAP0"/>
<dbReference type="Proteomes" id="UP000005239">
    <property type="component" value="Unassembled WGS sequence"/>
</dbReference>
<evidence type="ECO:0000313" key="3">
    <source>
        <dbReference type="Proteomes" id="UP000005239"/>
    </source>
</evidence>
<protein>
    <submittedName>
        <fullName evidence="2">Uncharacterized protein</fullName>
    </submittedName>
</protein>
<dbReference type="Gene3D" id="2.30.39.10">
    <property type="entry name" value="Alpha-1-antitrypsin, domain 1"/>
    <property type="match status" value="1"/>
</dbReference>
<dbReference type="InterPro" id="IPR042185">
    <property type="entry name" value="Serpin_sf_2"/>
</dbReference>
<dbReference type="Gene3D" id="3.30.497.10">
    <property type="entry name" value="Antithrombin, subunit I, domain 2"/>
    <property type="match status" value="1"/>
</dbReference>
<accession>A0A8R1YAP0</accession>
<sequence>MARPPPPVPPLPFGNQAPRMISSQPSTNPTPDSATGLGGPRPPPIPAPMTPGGPVAPIAPMAPLQRPAAPPPLPPRTPGAAAAATAATPVQPMLPSPAAAPAAAAVPPPLPPRTPAAAAAAPAASAESLGPSLGPSRGSVAGTPGTPGTPTPPPPKTRKAAASQPVTITMEQVEAPGLLEYGMHVLGRSGVAVPTDGEQKRRGRSFSCYNACVSPLHVVAGWAVAALSADQKTKDFIESMLEKKALDLTVRGRGEKSTLHPSINLLLNELGIPSFVRLYIEPQFAIPQVAAIVDEINNAYGGDAETPIIKPLCFSCDDSGDATARKINHDVLTITGKSEATVIDSNANLNRLAQACLVTVFSSHFTWALREPSSQTALAHFYSSYDRKKKYLSQVRCITDSGQYRCSTGGQYDVVELAGQAPGVTCCLIRPRNQSISEWVATATGALIDNIIAELPKPKPMSVSD</sequence>
<evidence type="ECO:0000313" key="2">
    <source>
        <dbReference type="EnsemblMetazoa" id="PPA00732.1"/>
    </source>
</evidence>
<dbReference type="InterPro" id="IPR036186">
    <property type="entry name" value="Serpin_sf"/>
</dbReference>
<organism evidence="2 3">
    <name type="scientific">Pristionchus pacificus</name>
    <name type="common">Parasitic nematode worm</name>
    <dbReference type="NCBI Taxonomy" id="54126"/>
    <lineage>
        <taxon>Eukaryota</taxon>
        <taxon>Metazoa</taxon>
        <taxon>Ecdysozoa</taxon>
        <taxon>Nematoda</taxon>
        <taxon>Chromadorea</taxon>
        <taxon>Rhabditida</taxon>
        <taxon>Rhabditina</taxon>
        <taxon>Diplogasteromorpha</taxon>
        <taxon>Diplogasteroidea</taxon>
        <taxon>Neodiplogasteridae</taxon>
        <taxon>Pristionchus</taxon>
    </lineage>
</organism>
<dbReference type="InterPro" id="IPR042178">
    <property type="entry name" value="Serpin_sf_1"/>
</dbReference>
<dbReference type="SUPFAM" id="SSF56574">
    <property type="entry name" value="Serpins"/>
    <property type="match status" value="1"/>
</dbReference>
<keyword evidence="3" id="KW-1185">Reference proteome</keyword>
<reference evidence="2" key="2">
    <citation type="submission" date="2022-06" db="UniProtKB">
        <authorList>
            <consortium name="EnsemblMetazoa"/>
        </authorList>
    </citation>
    <scope>IDENTIFICATION</scope>
    <source>
        <strain evidence="2">PS312</strain>
    </source>
</reference>
<dbReference type="EnsemblMetazoa" id="PPA00732.1">
    <property type="protein sequence ID" value="PPA00732.1"/>
    <property type="gene ID" value="WBGene00090286"/>
</dbReference>
<gene>
    <name evidence="2" type="primary">WBGene00090286</name>
</gene>
<name>A0A8R1YAP0_PRIPA</name>
<feature type="compositionally biased region" description="Polar residues" evidence="1">
    <location>
        <begin position="21"/>
        <end position="33"/>
    </location>
</feature>
<evidence type="ECO:0000256" key="1">
    <source>
        <dbReference type="SAM" id="MobiDB-lite"/>
    </source>
</evidence>
<reference evidence="3" key="1">
    <citation type="journal article" date="2008" name="Nat. Genet.">
        <title>The Pristionchus pacificus genome provides a unique perspective on nematode lifestyle and parasitism.</title>
        <authorList>
            <person name="Dieterich C."/>
            <person name="Clifton S.W."/>
            <person name="Schuster L.N."/>
            <person name="Chinwalla A."/>
            <person name="Delehaunty K."/>
            <person name="Dinkelacker I."/>
            <person name="Fulton L."/>
            <person name="Fulton R."/>
            <person name="Godfrey J."/>
            <person name="Minx P."/>
            <person name="Mitreva M."/>
            <person name="Roeseler W."/>
            <person name="Tian H."/>
            <person name="Witte H."/>
            <person name="Yang S.P."/>
            <person name="Wilson R.K."/>
            <person name="Sommer R.J."/>
        </authorList>
    </citation>
    <scope>NUCLEOTIDE SEQUENCE [LARGE SCALE GENOMIC DNA]</scope>
    <source>
        <strain evidence="3">PS312</strain>
    </source>
</reference>
<feature type="compositionally biased region" description="Pro residues" evidence="1">
    <location>
        <begin position="68"/>
        <end position="77"/>
    </location>
</feature>
<feature type="compositionally biased region" description="Low complexity" evidence="1">
    <location>
        <begin position="115"/>
        <end position="146"/>
    </location>
</feature>
<feature type="compositionally biased region" description="Low complexity" evidence="1">
    <location>
        <begin position="78"/>
        <end position="105"/>
    </location>
</feature>
<feature type="compositionally biased region" description="Pro residues" evidence="1">
    <location>
        <begin position="1"/>
        <end position="12"/>
    </location>
</feature>